<dbReference type="PANTHER" id="PTHR30632">
    <property type="entry name" value="MOLYBDATE-BINDING PERIPLASMIC PROTEIN"/>
    <property type="match status" value="1"/>
</dbReference>
<dbReference type="PIRSF" id="PIRSF004846">
    <property type="entry name" value="ModA"/>
    <property type="match status" value="1"/>
</dbReference>
<keyword evidence="2 4" id="KW-0479">Metal-binding</keyword>
<dbReference type="Gene3D" id="3.40.190.10">
    <property type="entry name" value="Periplasmic binding protein-like II"/>
    <property type="match status" value="2"/>
</dbReference>
<dbReference type="CDD" id="cd13539">
    <property type="entry name" value="PBP2_AvModA"/>
    <property type="match status" value="1"/>
</dbReference>
<evidence type="ECO:0000256" key="4">
    <source>
        <dbReference type="PIRSR" id="PIRSR004846-1"/>
    </source>
</evidence>
<feature type="binding site" evidence="4">
    <location>
        <position position="61"/>
    </location>
    <ligand>
        <name>molybdate</name>
        <dbReference type="ChEBI" id="CHEBI:36264"/>
    </ligand>
</feature>
<gene>
    <name evidence="6" type="primary">modA</name>
    <name evidence="6" type="ORF">C3L50_15530</name>
</gene>
<keyword evidence="7" id="KW-1185">Reference proteome</keyword>
<feature type="chain" id="PRO_5015509852" evidence="5">
    <location>
        <begin position="24"/>
        <end position="249"/>
    </location>
</feature>
<sequence length="249" mass="27679">MYKLKINTKITFLALLFSLNIQAQTVKVAAASNLRFVLDEIKEKYEMAHPKAKIIINLGASGALVQQIANGADFDLFMAADKVFPEKLKAEGIVTGKIQTYAFGKLVIWSNTIDLSKGLNCVANSDVKRIAIAKPEIAPYGKRAIECLKYYKLFDKVKTKIVYADNIAQTAQFAQTGNAEIGFLALSLAMAPEMKGTYFVLDTKSYKPVEQAMVLIKSWQKNPEAAKFVKFVLSNQCKPIFEKYGFLVP</sequence>
<evidence type="ECO:0000313" key="6">
    <source>
        <dbReference type="EMBL" id="POY36177.1"/>
    </source>
</evidence>
<dbReference type="GO" id="GO:0015689">
    <property type="term" value="P:molybdate ion transport"/>
    <property type="evidence" value="ECO:0007669"/>
    <property type="project" value="InterPro"/>
</dbReference>
<evidence type="ECO:0000313" key="7">
    <source>
        <dbReference type="Proteomes" id="UP000237310"/>
    </source>
</evidence>
<comment type="similarity">
    <text evidence="1">Belongs to the bacterial solute-binding protein ModA family.</text>
</comment>
<dbReference type="AlphaFoldDB" id="A0A2S5A1M5"/>
<accession>A0A2S5A1M5</accession>
<dbReference type="RefSeq" id="WP_103807103.1">
    <property type="nucleotide sequence ID" value="NZ_PQVG01000012.1"/>
</dbReference>
<keyword evidence="3 5" id="KW-0732">Signal</keyword>
<dbReference type="SUPFAM" id="SSF53850">
    <property type="entry name" value="Periplasmic binding protein-like II"/>
    <property type="match status" value="1"/>
</dbReference>
<proteinExistence type="inferred from homology"/>
<dbReference type="InterPro" id="IPR005950">
    <property type="entry name" value="ModA"/>
</dbReference>
<feature type="signal peptide" evidence="5">
    <location>
        <begin position="1"/>
        <end position="23"/>
    </location>
</feature>
<evidence type="ECO:0000256" key="3">
    <source>
        <dbReference type="ARBA" id="ARBA00022729"/>
    </source>
</evidence>
<dbReference type="GO" id="GO:0046872">
    <property type="term" value="F:metal ion binding"/>
    <property type="evidence" value="ECO:0007669"/>
    <property type="project" value="UniProtKB-KW"/>
</dbReference>
<evidence type="ECO:0000256" key="2">
    <source>
        <dbReference type="ARBA" id="ARBA00022723"/>
    </source>
</evidence>
<dbReference type="GO" id="GO:0030973">
    <property type="term" value="F:molybdate ion binding"/>
    <property type="evidence" value="ECO:0007669"/>
    <property type="project" value="InterPro"/>
</dbReference>
<dbReference type="PANTHER" id="PTHR30632:SF14">
    <property type="entry name" value="TUNGSTATE_MOLYBDATE_CHROMATE-BINDING PROTEIN MODA"/>
    <property type="match status" value="1"/>
</dbReference>
<organism evidence="6 7">
    <name type="scientific">Flavobacterium alvei</name>
    <dbReference type="NCBI Taxonomy" id="2080416"/>
    <lineage>
        <taxon>Bacteria</taxon>
        <taxon>Pseudomonadati</taxon>
        <taxon>Bacteroidota</taxon>
        <taxon>Flavobacteriia</taxon>
        <taxon>Flavobacteriales</taxon>
        <taxon>Flavobacteriaceae</taxon>
        <taxon>Flavobacterium</taxon>
    </lineage>
</organism>
<evidence type="ECO:0000256" key="1">
    <source>
        <dbReference type="ARBA" id="ARBA00009175"/>
    </source>
</evidence>
<dbReference type="Pfam" id="PF13531">
    <property type="entry name" value="SBP_bac_11"/>
    <property type="match status" value="1"/>
</dbReference>
<dbReference type="NCBIfam" id="TIGR01256">
    <property type="entry name" value="modA"/>
    <property type="match status" value="1"/>
</dbReference>
<comment type="caution">
    <text evidence="6">The sequence shown here is derived from an EMBL/GenBank/DDBJ whole genome shotgun (WGS) entry which is preliminary data.</text>
</comment>
<name>A0A2S5A1M5_9FLAO</name>
<protein>
    <submittedName>
        <fullName evidence="6">Molybdate ABC transporter substrate-binding protein</fullName>
    </submittedName>
</protein>
<reference evidence="6 7" key="1">
    <citation type="submission" date="2018-01" db="EMBL/GenBank/DDBJ databases">
        <authorList>
            <person name="Gaut B.S."/>
            <person name="Morton B.R."/>
            <person name="Clegg M.T."/>
            <person name="Duvall M.R."/>
        </authorList>
    </citation>
    <scope>NUCLEOTIDE SEQUENCE [LARGE SCALE GENOMIC DNA]</scope>
    <source>
        <strain evidence="6 7">HR-AY</strain>
    </source>
</reference>
<dbReference type="Proteomes" id="UP000237310">
    <property type="component" value="Unassembled WGS sequence"/>
</dbReference>
<dbReference type="InterPro" id="IPR044084">
    <property type="entry name" value="AvModA-like_subst-bd"/>
</dbReference>
<dbReference type="InterPro" id="IPR050682">
    <property type="entry name" value="ModA/WtpA"/>
</dbReference>
<feature type="binding site" evidence="4">
    <location>
        <position position="167"/>
    </location>
    <ligand>
        <name>molybdate</name>
        <dbReference type="ChEBI" id="CHEBI:36264"/>
    </ligand>
</feature>
<dbReference type="EMBL" id="PQVG01000012">
    <property type="protein sequence ID" value="POY36177.1"/>
    <property type="molecule type" value="Genomic_DNA"/>
</dbReference>
<evidence type="ECO:0000256" key="5">
    <source>
        <dbReference type="SAM" id="SignalP"/>
    </source>
</evidence>
<dbReference type="OrthoDB" id="9785015at2"/>
<keyword evidence="4" id="KW-0500">Molybdenum</keyword>